<keyword evidence="1" id="KW-1133">Transmembrane helix</keyword>
<feature type="transmembrane region" description="Helical" evidence="1">
    <location>
        <begin position="12"/>
        <end position="32"/>
    </location>
</feature>
<evidence type="ECO:0000256" key="1">
    <source>
        <dbReference type="SAM" id="Phobius"/>
    </source>
</evidence>
<proteinExistence type="predicted"/>
<dbReference type="AlphaFoldDB" id="A0A929PWA3"/>
<gene>
    <name evidence="2" type="ORF">IRJ16_08500</name>
</gene>
<evidence type="ECO:0000313" key="2">
    <source>
        <dbReference type="EMBL" id="MBE9661924.1"/>
    </source>
</evidence>
<reference evidence="2" key="1">
    <citation type="submission" date="2020-10" db="EMBL/GenBank/DDBJ databases">
        <title>Mucilaginibacter mali sp. nov., isolated from rhizosphere soil of apple orchard.</title>
        <authorList>
            <person name="Lee J.-S."/>
            <person name="Kim H.S."/>
            <person name="Kim J.-S."/>
        </authorList>
    </citation>
    <scope>NUCLEOTIDE SEQUENCE</scope>
    <source>
        <strain evidence="2">KCTC 22746</strain>
    </source>
</reference>
<evidence type="ECO:0000313" key="3">
    <source>
        <dbReference type="Proteomes" id="UP000622475"/>
    </source>
</evidence>
<sequence length="95" mass="10533">MRNPFEKRDNTGLIVSIAIGSVVAGAAAYLFLTERGASVRAQAAEQIDKFTKRFKKDVEQAEERAIDYVKKTAKKAKTDRDALLHGDILTNEHQG</sequence>
<keyword evidence="3" id="KW-1185">Reference proteome</keyword>
<keyword evidence="1" id="KW-0472">Membrane</keyword>
<name>A0A929PWA3_9SPHI</name>
<dbReference type="RefSeq" id="WP_194111129.1">
    <property type="nucleotide sequence ID" value="NZ_JADFFL010000003.1"/>
</dbReference>
<keyword evidence="1" id="KW-0812">Transmembrane</keyword>
<accession>A0A929PWA3</accession>
<dbReference type="Proteomes" id="UP000622475">
    <property type="component" value="Unassembled WGS sequence"/>
</dbReference>
<comment type="caution">
    <text evidence="2">The sequence shown here is derived from an EMBL/GenBank/DDBJ whole genome shotgun (WGS) entry which is preliminary data.</text>
</comment>
<dbReference type="EMBL" id="JADFFL010000003">
    <property type="protein sequence ID" value="MBE9661924.1"/>
    <property type="molecule type" value="Genomic_DNA"/>
</dbReference>
<protein>
    <submittedName>
        <fullName evidence="2">YtxH domain-containing protein</fullName>
    </submittedName>
</protein>
<organism evidence="2 3">
    <name type="scientific">Mucilaginibacter myungsuensis</name>
    <dbReference type="NCBI Taxonomy" id="649104"/>
    <lineage>
        <taxon>Bacteria</taxon>
        <taxon>Pseudomonadati</taxon>
        <taxon>Bacteroidota</taxon>
        <taxon>Sphingobacteriia</taxon>
        <taxon>Sphingobacteriales</taxon>
        <taxon>Sphingobacteriaceae</taxon>
        <taxon>Mucilaginibacter</taxon>
    </lineage>
</organism>